<dbReference type="Gene3D" id="2.40.170.20">
    <property type="entry name" value="TonB-dependent receptor, beta-barrel domain"/>
    <property type="match status" value="1"/>
</dbReference>
<evidence type="ECO:0000259" key="6">
    <source>
        <dbReference type="Pfam" id="PF14905"/>
    </source>
</evidence>
<dbReference type="EMBL" id="SNQG01000002">
    <property type="protein sequence ID" value="TEW67939.1"/>
    <property type="molecule type" value="Genomic_DNA"/>
</dbReference>
<dbReference type="InterPro" id="IPR008969">
    <property type="entry name" value="CarboxyPept-like_regulatory"/>
</dbReference>
<organism evidence="7 8">
    <name type="scientific">Mucilaginibacter phyllosphaerae</name>
    <dbReference type="NCBI Taxonomy" id="1812349"/>
    <lineage>
        <taxon>Bacteria</taxon>
        <taxon>Pseudomonadati</taxon>
        <taxon>Bacteroidota</taxon>
        <taxon>Sphingobacteriia</taxon>
        <taxon>Sphingobacteriales</taxon>
        <taxon>Sphingobacteriaceae</taxon>
        <taxon>Mucilaginibacter</taxon>
    </lineage>
</organism>
<evidence type="ECO:0000313" key="8">
    <source>
        <dbReference type="Proteomes" id="UP000297248"/>
    </source>
</evidence>
<dbReference type="Pfam" id="PF14905">
    <property type="entry name" value="OMP_b-brl_3"/>
    <property type="match status" value="1"/>
</dbReference>
<protein>
    <submittedName>
        <fullName evidence="7">TonB-dependent receptor</fullName>
    </submittedName>
</protein>
<keyword evidence="7" id="KW-0675">Receptor</keyword>
<dbReference type="Pfam" id="PF07715">
    <property type="entry name" value="Plug"/>
    <property type="match status" value="1"/>
</dbReference>
<evidence type="ECO:0000256" key="1">
    <source>
        <dbReference type="ARBA" id="ARBA00004442"/>
    </source>
</evidence>
<evidence type="ECO:0000256" key="2">
    <source>
        <dbReference type="ARBA" id="ARBA00023136"/>
    </source>
</evidence>
<feature type="chain" id="PRO_5021350185" evidence="4">
    <location>
        <begin position="29"/>
        <end position="934"/>
    </location>
</feature>
<evidence type="ECO:0000256" key="3">
    <source>
        <dbReference type="ARBA" id="ARBA00023237"/>
    </source>
</evidence>
<dbReference type="PANTHER" id="PTHR40980:SF5">
    <property type="entry name" value="TONB-DEPENDENT RECEPTOR"/>
    <property type="match status" value="1"/>
</dbReference>
<evidence type="ECO:0000256" key="4">
    <source>
        <dbReference type="SAM" id="SignalP"/>
    </source>
</evidence>
<keyword evidence="2" id="KW-0472">Membrane</keyword>
<dbReference type="PANTHER" id="PTHR40980">
    <property type="entry name" value="PLUG DOMAIN-CONTAINING PROTEIN"/>
    <property type="match status" value="1"/>
</dbReference>
<reference evidence="7 8" key="1">
    <citation type="journal article" date="2016" name="Int. J. Syst. Evol. Microbiol.">
        <title>Proposal of Mucilaginibacter phyllosphaerae sp. nov. isolated from the phyllosphere of Galium album.</title>
        <authorList>
            <person name="Aydogan E.L."/>
            <person name="Busse H.J."/>
            <person name="Moser G."/>
            <person name="Muller C."/>
            <person name="Kampfer P."/>
            <person name="Glaeser S.P."/>
        </authorList>
    </citation>
    <scope>NUCLEOTIDE SEQUENCE [LARGE SCALE GENOMIC DNA]</scope>
    <source>
        <strain evidence="7 8">PP-F2FG21</strain>
    </source>
</reference>
<dbReference type="InterPro" id="IPR036942">
    <property type="entry name" value="Beta-barrel_TonB_sf"/>
</dbReference>
<dbReference type="InterPro" id="IPR012910">
    <property type="entry name" value="Plug_dom"/>
</dbReference>
<sequence>MKLIHVKKVLSAIIVLFVLALSAGNLFAQTTGRISGKVIDQKTSETLIGATVNIQGTTKAAATDVEGHYVISGLEPGRYTILVRYIGYQSKTISDIEVKAGGNTPLDITVGQAESKALNEVVIKATYRQESVGALYAIQKNSVSISDGISSELIRKSPDRNTSDVLKRVSGTTIQDNKFVVVRGLSDRYNTASLDGAPLPSTEPNRKAFSFDIVPSNLIDNIVISKTASPDIAGDFAGGNVQIMTKDIPDQNFVTIGVGAGYNTLSTFKDFKSGYRSTSDYFAFDDGSRKLVANFPSTEQIVNKQVTGTRNIQSINSLNNDFSVYTNKALPTQNYQLTIGNVKEIGANKNRFGTTVALTYRNSQNITPDLIQRFNDYDYHNSLYKFSTNVGALANFAYSFGKNKITFKNLYNRILDDQFTYRTGTNLSTSSDNRFYAYDLLTKALFKSTVEGEHALGEKNSKIKWNLGYSNIVNDQPDQRKVNYKSLNGGDYVAQVTGLQKENARFFSHLNENIYSGKVDYSLPVNLFKQSTLKVGLNSQYRDRTFGARFLGLVLNTNNPNYPNASDILTRPIETLFGQNAINAGLYNLDELSNPTDRYTANSLTNATYAMLDSKIGEKVRIVYGLRVEKFDLNLESADKTKAKVNLDNLDFLPSVNFTYALTPKANFRASYARTIARPEFRELANFAYYDYELLATVQGEPALKRTSIDNADLRYEFYPSAGQIFSVSAFYKRFQNAIEPYIDDQNSSTTISYFNSKSAYVYGFELEARKALDFVNDSKFFKNTTAYANFSFNKSQVTNPDVVSAKDERLEKKRPLVGQSPYVINAGISHTELDNKLSLNLLFNRLGKRIFYAGGQTYSSVYESPRNVLDFQVGYKVIKNRGEIKFSGSDILHNNYNFTYELDGKPYVPSGQGNIFRNYNIGSNYALSFNYTF</sequence>
<keyword evidence="3" id="KW-0998">Cell outer membrane</keyword>
<dbReference type="AlphaFoldDB" id="A0A4Y8AII9"/>
<feature type="domain" description="TonB-dependent receptor plug" evidence="5">
    <location>
        <begin position="143"/>
        <end position="239"/>
    </location>
</feature>
<dbReference type="GO" id="GO:0009279">
    <property type="term" value="C:cell outer membrane"/>
    <property type="evidence" value="ECO:0007669"/>
    <property type="project" value="UniProtKB-SubCell"/>
</dbReference>
<dbReference type="Gene3D" id="2.60.40.1120">
    <property type="entry name" value="Carboxypeptidase-like, regulatory domain"/>
    <property type="match status" value="1"/>
</dbReference>
<accession>A0A4Y8AII9</accession>
<proteinExistence type="predicted"/>
<gene>
    <name evidence="7" type="ORF">E2R65_08100</name>
</gene>
<feature type="domain" description="Outer membrane protein beta-barrel" evidence="6">
    <location>
        <begin position="585"/>
        <end position="926"/>
    </location>
</feature>
<comment type="subcellular location">
    <subcellularLocation>
        <location evidence="1">Cell outer membrane</location>
    </subcellularLocation>
</comment>
<name>A0A4Y8AII9_9SPHI</name>
<dbReference type="InterPro" id="IPR037066">
    <property type="entry name" value="Plug_dom_sf"/>
</dbReference>
<evidence type="ECO:0000313" key="7">
    <source>
        <dbReference type="EMBL" id="TEW67939.1"/>
    </source>
</evidence>
<dbReference type="InterPro" id="IPR041700">
    <property type="entry name" value="OMP_b-brl_3"/>
</dbReference>
<dbReference type="Gene3D" id="2.170.130.10">
    <property type="entry name" value="TonB-dependent receptor, plug domain"/>
    <property type="match status" value="1"/>
</dbReference>
<comment type="caution">
    <text evidence="7">The sequence shown here is derived from an EMBL/GenBank/DDBJ whole genome shotgun (WGS) entry which is preliminary data.</text>
</comment>
<keyword evidence="4" id="KW-0732">Signal</keyword>
<dbReference type="SUPFAM" id="SSF56935">
    <property type="entry name" value="Porins"/>
    <property type="match status" value="1"/>
</dbReference>
<dbReference type="SUPFAM" id="SSF49464">
    <property type="entry name" value="Carboxypeptidase regulatory domain-like"/>
    <property type="match status" value="1"/>
</dbReference>
<evidence type="ECO:0000259" key="5">
    <source>
        <dbReference type="Pfam" id="PF07715"/>
    </source>
</evidence>
<dbReference type="Pfam" id="PF13715">
    <property type="entry name" value="CarbopepD_reg_2"/>
    <property type="match status" value="1"/>
</dbReference>
<dbReference type="OrthoDB" id="9768470at2"/>
<feature type="signal peptide" evidence="4">
    <location>
        <begin position="1"/>
        <end position="28"/>
    </location>
</feature>
<dbReference type="Proteomes" id="UP000297248">
    <property type="component" value="Unassembled WGS sequence"/>
</dbReference>